<feature type="region of interest" description="Disordered" evidence="1">
    <location>
        <begin position="68"/>
        <end position="144"/>
    </location>
</feature>
<accession>A0A0P7V3N8</accession>
<dbReference type="Proteomes" id="UP000034805">
    <property type="component" value="Unassembled WGS sequence"/>
</dbReference>
<evidence type="ECO:0000313" key="2">
    <source>
        <dbReference type="EMBL" id="KPP75758.1"/>
    </source>
</evidence>
<protein>
    <submittedName>
        <fullName evidence="2">Uncharacterized protein</fullName>
    </submittedName>
</protein>
<dbReference type="EMBL" id="JARO02001339">
    <property type="protein sequence ID" value="KPP75758.1"/>
    <property type="molecule type" value="Genomic_DNA"/>
</dbReference>
<reference evidence="2 3" key="1">
    <citation type="submission" date="2015-08" db="EMBL/GenBank/DDBJ databases">
        <title>The genome of the Asian arowana (Scleropages formosus).</title>
        <authorList>
            <person name="Tan M.H."/>
            <person name="Gan H.M."/>
            <person name="Croft L.J."/>
            <person name="Austin C.M."/>
        </authorList>
    </citation>
    <scope>NUCLEOTIDE SEQUENCE [LARGE SCALE GENOMIC DNA]</scope>
    <source>
        <strain evidence="2">Aro1</strain>
    </source>
</reference>
<feature type="region of interest" description="Disordered" evidence="1">
    <location>
        <begin position="156"/>
        <end position="183"/>
    </location>
</feature>
<sequence>TALIFQSRFPLCSPVCCLPGFRSALPDRLRFLSRPKNTCALNDPRLSLTTIPAYSLFCTLKAALTRSEHRGPGQSDAEDIHDSQQVPTVTRPIAGYGPQLGKDIRDTVPSQSPLLPGHSLRKQSRVSSHSPRHSEPPYEGPLHSRVRCMVPLEQEVEHELQSDHSLQTPSTGAQHRRGPRQTEAGCRCGCGPGIHVRKWMSTGSMEDDTQKRVRLCQPSPHVAEHTLHGDHSSAAESTARGIFQKLGVMNDKVPQRRFGCESGSRHRNHCCTHPSGPSCSSHLRYTQKSNSSEQQGRSLHLHRFTPKSTLARSPVMADTFSSSENLNGKVEDCFEGEDGR</sequence>
<feature type="non-terminal residue" evidence="2">
    <location>
        <position position="1"/>
    </location>
</feature>
<dbReference type="AlphaFoldDB" id="A0A0P7V3N8"/>
<feature type="compositionally biased region" description="Basic and acidic residues" evidence="1">
    <location>
        <begin position="329"/>
        <end position="340"/>
    </location>
</feature>
<name>A0A0P7V3N8_SCLFO</name>
<evidence type="ECO:0000313" key="3">
    <source>
        <dbReference type="Proteomes" id="UP000034805"/>
    </source>
</evidence>
<organism evidence="2 3">
    <name type="scientific">Scleropages formosus</name>
    <name type="common">Asian bonytongue</name>
    <name type="synonym">Osteoglossum formosum</name>
    <dbReference type="NCBI Taxonomy" id="113540"/>
    <lineage>
        <taxon>Eukaryota</taxon>
        <taxon>Metazoa</taxon>
        <taxon>Chordata</taxon>
        <taxon>Craniata</taxon>
        <taxon>Vertebrata</taxon>
        <taxon>Euteleostomi</taxon>
        <taxon>Actinopterygii</taxon>
        <taxon>Neopterygii</taxon>
        <taxon>Teleostei</taxon>
        <taxon>Osteoglossocephala</taxon>
        <taxon>Osteoglossomorpha</taxon>
        <taxon>Osteoglossiformes</taxon>
        <taxon>Osteoglossidae</taxon>
        <taxon>Scleropages</taxon>
    </lineage>
</organism>
<gene>
    <name evidence="2" type="ORF">Z043_104970</name>
</gene>
<evidence type="ECO:0000256" key="1">
    <source>
        <dbReference type="SAM" id="MobiDB-lite"/>
    </source>
</evidence>
<feature type="compositionally biased region" description="Polar residues" evidence="1">
    <location>
        <begin position="275"/>
        <end position="297"/>
    </location>
</feature>
<feature type="region of interest" description="Disordered" evidence="1">
    <location>
        <begin position="274"/>
        <end position="340"/>
    </location>
</feature>
<comment type="caution">
    <text evidence="2">The sequence shown here is derived from an EMBL/GenBank/DDBJ whole genome shotgun (WGS) entry which is preliminary data.</text>
</comment>
<feature type="compositionally biased region" description="Polar residues" evidence="1">
    <location>
        <begin position="163"/>
        <end position="173"/>
    </location>
</feature>
<proteinExistence type="predicted"/>